<dbReference type="Proteomes" id="UP001149163">
    <property type="component" value="Unassembled WGS sequence"/>
</dbReference>
<name>A0A9W9LN54_9EURO</name>
<dbReference type="AlphaFoldDB" id="A0A9W9LN54"/>
<dbReference type="EMBL" id="JAPQKN010000003">
    <property type="protein sequence ID" value="KAJ5166358.1"/>
    <property type="molecule type" value="Genomic_DNA"/>
</dbReference>
<proteinExistence type="predicted"/>
<gene>
    <name evidence="1" type="ORF">N7482_005139</name>
</gene>
<dbReference type="RefSeq" id="XP_056542819.1">
    <property type="nucleotide sequence ID" value="XM_056687264.1"/>
</dbReference>
<sequence length="62" mass="6602">MGQKKYDEVLNRLEVSPPRAVRDPSAILKQDELIYAATLARTAAPEEICGAGPSGQCGAEES</sequence>
<reference evidence="1" key="1">
    <citation type="submission" date="2022-11" db="EMBL/GenBank/DDBJ databases">
        <authorList>
            <person name="Petersen C."/>
        </authorList>
    </citation>
    <scope>NUCLEOTIDE SEQUENCE</scope>
    <source>
        <strain evidence="1">IBT 26290</strain>
    </source>
</reference>
<keyword evidence="2" id="KW-1185">Reference proteome</keyword>
<dbReference type="GeneID" id="81426440"/>
<accession>A0A9W9LN54</accession>
<evidence type="ECO:0000313" key="2">
    <source>
        <dbReference type="Proteomes" id="UP001149163"/>
    </source>
</evidence>
<evidence type="ECO:0000313" key="1">
    <source>
        <dbReference type="EMBL" id="KAJ5166358.1"/>
    </source>
</evidence>
<protein>
    <submittedName>
        <fullName evidence="1">Uncharacterized protein</fullName>
    </submittedName>
</protein>
<organism evidence="1 2">
    <name type="scientific">Penicillium canariense</name>
    <dbReference type="NCBI Taxonomy" id="189055"/>
    <lineage>
        <taxon>Eukaryota</taxon>
        <taxon>Fungi</taxon>
        <taxon>Dikarya</taxon>
        <taxon>Ascomycota</taxon>
        <taxon>Pezizomycotina</taxon>
        <taxon>Eurotiomycetes</taxon>
        <taxon>Eurotiomycetidae</taxon>
        <taxon>Eurotiales</taxon>
        <taxon>Aspergillaceae</taxon>
        <taxon>Penicillium</taxon>
    </lineage>
</organism>
<comment type="caution">
    <text evidence="1">The sequence shown here is derived from an EMBL/GenBank/DDBJ whole genome shotgun (WGS) entry which is preliminary data.</text>
</comment>
<reference evidence="1" key="2">
    <citation type="journal article" date="2023" name="IMA Fungus">
        <title>Comparative genomic study of the Penicillium genus elucidates a diverse pangenome and 15 lateral gene transfer events.</title>
        <authorList>
            <person name="Petersen C."/>
            <person name="Sorensen T."/>
            <person name="Nielsen M.R."/>
            <person name="Sondergaard T.E."/>
            <person name="Sorensen J.L."/>
            <person name="Fitzpatrick D.A."/>
            <person name="Frisvad J.C."/>
            <person name="Nielsen K.L."/>
        </authorList>
    </citation>
    <scope>NUCLEOTIDE SEQUENCE</scope>
    <source>
        <strain evidence="1">IBT 26290</strain>
    </source>
</reference>